<organism evidence="3 4">
    <name type="scientific">Roseateles amylovorans</name>
    <dbReference type="NCBI Taxonomy" id="2978473"/>
    <lineage>
        <taxon>Bacteria</taxon>
        <taxon>Pseudomonadati</taxon>
        <taxon>Pseudomonadota</taxon>
        <taxon>Betaproteobacteria</taxon>
        <taxon>Burkholderiales</taxon>
        <taxon>Sphaerotilaceae</taxon>
        <taxon>Roseateles</taxon>
    </lineage>
</organism>
<reference evidence="3" key="1">
    <citation type="submission" date="2022-10" db="EMBL/GenBank/DDBJ databases">
        <title>Characterization and whole genome sequencing of a new Roseateles species, isolated from fresh water.</title>
        <authorList>
            <person name="Guliayeva D.Y."/>
            <person name="Akhremchuk A.E."/>
            <person name="Sikolenko M.A."/>
            <person name="Valentovich L.N."/>
            <person name="Sidarenka A.V."/>
        </authorList>
    </citation>
    <scope>NUCLEOTIDE SEQUENCE</scope>
    <source>
        <strain evidence="3">BIM B-1768</strain>
    </source>
</reference>
<keyword evidence="1" id="KW-0812">Transmembrane</keyword>
<feature type="transmembrane region" description="Helical" evidence="1">
    <location>
        <begin position="191"/>
        <end position="215"/>
    </location>
</feature>
<dbReference type="Pfam" id="PF16697">
    <property type="entry name" value="Yop-YscD_cpl"/>
    <property type="match status" value="1"/>
</dbReference>
<feature type="transmembrane region" description="Helical" evidence="1">
    <location>
        <begin position="126"/>
        <end position="145"/>
    </location>
</feature>
<dbReference type="Proteomes" id="UP001064933">
    <property type="component" value="Chromosome"/>
</dbReference>
<feature type="transmembrane region" description="Helical" evidence="1">
    <location>
        <begin position="221"/>
        <end position="240"/>
    </location>
</feature>
<dbReference type="SMART" id="SM00240">
    <property type="entry name" value="FHA"/>
    <property type="match status" value="1"/>
</dbReference>
<dbReference type="CDD" id="cd00060">
    <property type="entry name" value="FHA"/>
    <property type="match status" value="1"/>
</dbReference>
<keyword evidence="1" id="KW-0472">Membrane</keyword>
<gene>
    <name evidence="3" type="ORF">N4261_20310</name>
</gene>
<dbReference type="InterPro" id="IPR032030">
    <property type="entry name" value="YscD_cytoplasmic_dom"/>
</dbReference>
<name>A0ABY6AXD0_9BURK</name>
<accession>A0ABY6AXD0</accession>
<protein>
    <submittedName>
        <fullName evidence="3">FHA domain-containing protein</fullName>
    </submittedName>
</protein>
<dbReference type="RefSeq" id="WP_261757071.1">
    <property type="nucleotide sequence ID" value="NZ_CP104562.2"/>
</dbReference>
<dbReference type="Gene3D" id="2.60.200.20">
    <property type="match status" value="1"/>
</dbReference>
<feature type="transmembrane region" description="Helical" evidence="1">
    <location>
        <begin position="252"/>
        <end position="269"/>
    </location>
</feature>
<proteinExistence type="predicted"/>
<feature type="domain" description="FHA" evidence="2">
    <location>
        <begin position="27"/>
        <end position="76"/>
    </location>
</feature>
<evidence type="ECO:0000256" key="1">
    <source>
        <dbReference type="SAM" id="Phobius"/>
    </source>
</evidence>
<dbReference type="InterPro" id="IPR000253">
    <property type="entry name" value="FHA_dom"/>
</dbReference>
<feature type="transmembrane region" description="Helical" evidence="1">
    <location>
        <begin position="157"/>
        <end position="179"/>
    </location>
</feature>
<evidence type="ECO:0000313" key="4">
    <source>
        <dbReference type="Proteomes" id="UP001064933"/>
    </source>
</evidence>
<dbReference type="EMBL" id="CP104562">
    <property type="protein sequence ID" value="UXH77327.1"/>
    <property type="molecule type" value="Genomic_DNA"/>
</dbReference>
<dbReference type="InterPro" id="IPR008984">
    <property type="entry name" value="SMAD_FHA_dom_sf"/>
</dbReference>
<sequence length="331" mass="36625">MDHAAVIEILDRDGHCRELHKVRAWPVRIGRSPEADLVLSDPHLAGLHALLHWAEDGPRLNLLDSQNGGWFDGERVAAGESRVWSSLSTVQLGTTRLRLRTALDPLMPERLLPRADEPVRRDARPAWALPALLAVWLLMLWVVNWSGSDASASWVDAVSGVLAPLGVALIWAGLWALVTQLFRHWFAFGAHLWRAMVASVLLQAVDLALPLLAYAFSWPRLMALEGLTLTVVGAVLLWWHASVVWPRAQRRLAVGIGAMAIVGLVLTVGRRTEQQYWLGPNYLSALPPPSLRLAEPKPVDGFIESMQSLEAPLKRQALKRNELESGSGDEE</sequence>
<evidence type="ECO:0000313" key="3">
    <source>
        <dbReference type="EMBL" id="UXH77327.1"/>
    </source>
</evidence>
<dbReference type="SUPFAM" id="SSF49879">
    <property type="entry name" value="SMAD/FHA domain"/>
    <property type="match status" value="1"/>
</dbReference>
<dbReference type="PROSITE" id="PS50006">
    <property type="entry name" value="FHA_DOMAIN"/>
    <property type="match status" value="1"/>
</dbReference>
<evidence type="ECO:0000259" key="2">
    <source>
        <dbReference type="PROSITE" id="PS50006"/>
    </source>
</evidence>
<keyword evidence="4" id="KW-1185">Reference proteome</keyword>
<keyword evidence="1" id="KW-1133">Transmembrane helix</keyword>